<proteinExistence type="predicted"/>
<dbReference type="InterPro" id="IPR043502">
    <property type="entry name" value="DNA/RNA_pol_sf"/>
</dbReference>
<dbReference type="OrthoDB" id="6435532at2759"/>
<dbReference type="Gene3D" id="3.10.10.10">
    <property type="entry name" value="HIV Type 1 Reverse Transcriptase, subunit A, domain 1"/>
    <property type="match status" value="1"/>
</dbReference>
<name>A0A4Y2GLM4_ARAVE</name>
<comment type="caution">
    <text evidence="1">The sequence shown here is derived from an EMBL/GenBank/DDBJ whole genome shotgun (WGS) entry which is preliminary data.</text>
</comment>
<dbReference type="Proteomes" id="UP000499080">
    <property type="component" value="Unassembled WGS sequence"/>
</dbReference>
<reference evidence="1 2" key="1">
    <citation type="journal article" date="2019" name="Sci. Rep.">
        <title>Orb-weaving spider Araneus ventricosus genome elucidates the spidroin gene catalogue.</title>
        <authorList>
            <person name="Kono N."/>
            <person name="Nakamura H."/>
            <person name="Ohtoshi R."/>
            <person name="Moran D.A.P."/>
            <person name="Shinohara A."/>
            <person name="Yoshida Y."/>
            <person name="Fujiwara M."/>
            <person name="Mori M."/>
            <person name="Tomita M."/>
            <person name="Arakawa K."/>
        </authorList>
    </citation>
    <scope>NUCLEOTIDE SEQUENCE [LARGE SCALE GENOMIC DNA]</scope>
</reference>
<dbReference type="AlphaFoldDB" id="A0A4Y2GLM4"/>
<evidence type="ECO:0000313" key="2">
    <source>
        <dbReference type="Proteomes" id="UP000499080"/>
    </source>
</evidence>
<evidence type="ECO:0000313" key="1">
    <source>
        <dbReference type="EMBL" id="GBM54077.1"/>
    </source>
</evidence>
<dbReference type="SUPFAM" id="SSF56672">
    <property type="entry name" value="DNA/RNA polymerases"/>
    <property type="match status" value="1"/>
</dbReference>
<protein>
    <submittedName>
        <fullName evidence="1">Uncharacterized protein</fullName>
    </submittedName>
</protein>
<organism evidence="1 2">
    <name type="scientific">Araneus ventricosus</name>
    <name type="common">Orbweaver spider</name>
    <name type="synonym">Epeira ventricosa</name>
    <dbReference type="NCBI Taxonomy" id="182803"/>
    <lineage>
        <taxon>Eukaryota</taxon>
        <taxon>Metazoa</taxon>
        <taxon>Ecdysozoa</taxon>
        <taxon>Arthropoda</taxon>
        <taxon>Chelicerata</taxon>
        <taxon>Arachnida</taxon>
        <taxon>Araneae</taxon>
        <taxon>Araneomorphae</taxon>
        <taxon>Entelegynae</taxon>
        <taxon>Araneoidea</taxon>
        <taxon>Araneidae</taxon>
        <taxon>Araneus</taxon>
    </lineage>
</organism>
<accession>A0A4Y2GLM4</accession>
<keyword evidence="2" id="KW-1185">Reference proteome</keyword>
<dbReference type="GO" id="GO:0071897">
    <property type="term" value="P:DNA biosynthetic process"/>
    <property type="evidence" value="ECO:0007669"/>
    <property type="project" value="UniProtKB-ARBA"/>
</dbReference>
<dbReference type="EMBL" id="BGPR01001443">
    <property type="protein sequence ID" value="GBM54077.1"/>
    <property type="molecule type" value="Genomic_DNA"/>
</dbReference>
<gene>
    <name evidence="1" type="ORF">AVEN_247691_1</name>
</gene>
<sequence>MIIKRPDKYDVGELRVESQRIVLNSDLPVSLRPYRTSSVEGQEIKSQVQKLLQAGLIKESNSPYLAQKLKFLNSMRGTHYVYRFKSVEEQASETYREACIKLGLLEGDQHWDSTLQEASVTRFPPQLRDLFAIIMRIFKSLRPLTKCKERLSEDILHQKQRANPDIDLQRNSFEDKCLSICGKTFLQLGLLVPTRQAYHTLDRDLLRKANNDINNLQHMVETKKNLDSQKISERLMKL</sequence>